<evidence type="ECO:0000313" key="8">
    <source>
        <dbReference type="Proteomes" id="UP000306441"/>
    </source>
</evidence>
<dbReference type="InterPro" id="IPR013689">
    <property type="entry name" value="RNA_helicase_ATP-dep_HrpB_C"/>
</dbReference>
<dbReference type="PROSITE" id="PS51194">
    <property type="entry name" value="HELICASE_CTER"/>
    <property type="match status" value="1"/>
</dbReference>
<evidence type="ECO:0000256" key="2">
    <source>
        <dbReference type="ARBA" id="ARBA00022801"/>
    </source>
</evidence>
<dbReference type="PROSITE" id="PS51192">
    <property type="entry name" value="HELICASE_ATP_BIND_1"/>
    <property type="match status" value="1"/>
</dbReference>
<dbReference type="CDD" id="cd18791">
    <property type="entry name" value="SF2_C_RHA"/>
    <property type="match status" value="1"/>
</dbReference>
<evidence type="ECO:0000259" key="5">
    <source>
        <dbReference type="PROSITE" id="PS51192"/>
    </source>
</evidence>
<dbReference type="PANTHER" id="PTHR43519">
    <property type="entry name" value="ATP-DEPENDENT RNA HELICASE HRPB"/>
    <property type="match status" value="1"/>
</dbReference>
<dbReference type="Pfam" id="PF00270">
    <property type="entry name" value="DEAD"/>
    <property type="match status" value="1"/>
</dbReference>
<dbReference type="GO" id="GO:0004386">
    <property type="term" value="F:helicase activity"/>
    <property type="evidence" value="ECO:0007669"/>
    <property type="project" value="UniProtKB-KW"/>
</dbReference>
<dbReference type="InterPro" id="IPR010225">
    <property type="entry name" value="HrpB"/>
</dbReference>
<dbReference type="CDD" id="cd17990">
    <property type="entry name" value="DEXHc_HrpB"/>
    <property type="match status" value="1"/>
</dbReference>
<dbReference type="RefSeq" id="WP_136357392.1">
    <property type="nucleotide sequence ID" value="NZ_SSNY01000006.1"/>
</dbReference>
<evidence type="ECO:0000256" key="4">
    <source>
        <dbReference type="ARBA" id="ARBA00022840"/>
    </source>
</evidence>
<evidence type="ECO:0000259" key="6">
    <source>
        <dbReference type="PROSITE" id="PS51194"/>
    </source>
</evidence>
<evidence type="ECO:0000256" key="1">
    <source>
        <dbReference type="ARBA" id="ARBA00022741"/>
    </source>
</evidence>
<dbReference type="SMART" id="SM00487">
    <property type="entry name" value="DEXDc"/>
    <property type="match status" value="1"/>
</dbReference>
<evidence type="ECO:0000313" key="7">
    <source>
        <dbReference type="EMBL" id="THF57000.1"/>
    </source>
</evidence>
<evidence type="ECO:0000256" key="3">
    <source>
        <dbReference type="ARBA" id="ARBA00022806"/>
    </source>
</evidence>
<dbReference type="InterPro" id="IPR011545">
    <property type="entry name" value="DEAD/DEAH_box_helicase_dom"/>
</dbReference>
<comment type="caution">
    <text evidence="7">The sequence shown here is derived from an EMBL/GenBank/DDBJ whole genome shotgun (WGS) entry which is preliminary data.</text>
</comment>
<dbReference type="PIRSF" id="PIRSF005496">
    <property type="entry name" value="ATP_hel_hrpB"/>
    <property type="match status" value="1"/>
</dbReference>
<dbReference type="InterPro" id="IPR049614">
    <property type="entry name" value="HrpB_DEXH"/>
</dbReference>
<keyword evidence="4" id="KW-0067">ATP-binding</keyword>
<dbReference type="Pfam" id="PF00271">
    <property type="entry name" value="Helicase_C"/>
    <property type="match status" value="1"/>
</dbReference>
<protein>
    <submittedName>
        <fullName evidence="7">ATP-dependent helicase HrpB</fullName>
    </submittedName>
</protein>
<feature type="domain" description="Helicase C-terminal" evidence="6">
    <location>
        <begin position="209"/>
        <end position="374"/>
    </location>
</feature>
<dbReference type="Proteomes" id="UP000306441">
    <property type="component" value="Unassembled WGS sequence"/>
</dbReference>
<dbReference type="InterPro" id="IPR007502">
    <property type="entry name" value="Helicase-assoc_dom"/>
</dbReference>
<dbReference type="InterPro" id="IPR014001">
    <property type="entry name" value="Helicase_ATP-bd"/>
</dbReference>
<dbReference type="SMART" id="SM00490">
    <property type="entry name" value="HELICc"/>
    <property type="match status" value="1"/>
</dbReference>
<dbReference type="SMART" id="SM00847">
    <property type="entry name" value="HA2"/>
    <property type="match status" value="1"/>
</dbReference>
<feature type="domain" description="Helicase ATP-binding" evidence="5">
    <location>
        <begin position="19"/>
        <end position="183"/>
    </location>
</feature>
<accession>A0ABY2Q640</accession>
<dbReference type="InterPro" id="IPR027417">
    <property type="entry name" value="P-loop_NTPase"/>
</dbReference>
<dbReference type="SUPFAM" id="SSF52540">
    <property type="entry name" value="P-loop containing nucleoside triphosphate hydrolases"/>
    <property type="match status" value="1"/>
</dbReference>
<keyword evidence="1" id="KW-0547">Nucleotide-binding</keyword>
<dbReference type="Pfam" id="PF08482">
    <property type="entry name" value="HrpB_C"/>
    <property type="match status" value="1"/>
</dbReference>
<dbReference type="EMBL" id="SSNY01000006">
    <property type="protein sequence ID" value="THF57000.1"/>
    <property type="molecule type" value="Genomic_DNA"/>
</dbReference>
<keyword evidence="3 7" id="KW-0347">Helicase</keyword>
<dbReference type="PANTHER" id="PTHR43519:SF1">
    <property type="entry name" value="ATP-DEPENDENT RNA HELICASE HRPB"/>
    <property type="match status" value="1"/>
</dbReference>
<gene>
    <name evidence="7" type="primary">hrpB</name>
    <name evidence="7" type="ORF">E6C48_11805</name>
</gene>
<dbReference type="Gene3D" id="1.20.120.1080">
    <property type="match status" value="1"/>
</dbReference>
<organism evidence="7 8">
    <name type="scientific">Ollibium composti</name>
    <dbReference type="NCBI Taxonomy" id="2675109"/>
    <lineage>
        <taxon>Bacteria</taxon>
        <taxon>Pseudomonadati</taxon>
        <taxon>Pseudomonadota</taxon>
        <taxon>Alphaproteobacteria</taxon>
        <taxon>Hyphomicrobiales</taxon>
        <taxon>Phyllobacteriaceae</taxon>
        <taxon>Ollibium</taxon>
    </lineage>
</organism>
<dbReference type="Gene3D" id="3.40.50.300">
    <property type="entry name" value="P-loop containing nucleotide triphosphate hydrolases"/>
    <property type="match status" value="2"/>
</dbReference>
<reference evidence="7 8" key="1">
    <citation type="submission" date="2019-04" db="EMBL/GenBank/DDBJ databases">
        <title>Mesorhizobium composti sp. nov., isolated from compost.</title>
        <authorList>
            <person name="Lin S.-Y."/>
            <person name="Hameed A."/>
            <person name="Hsieh Y.-T."/>
            <person name="Young C.-C."/>
        </authorList>
    </citation>
    <scope>NUCLEOTIDE SEQUENCE [LARGE SCALE GENOMIC DNA]</scope>
    <source>
        <strain evidence="7 8">CC-YTH430</strain>
    </source>
</reference>
<keyword evidence="2" id="KW-0378">Hydrolase</keyword>
<keyword evidence="8" id="KW-1185">Reference proteome</keyword>
<proteinExistence type="predicted"/>
<dbReference type="NCBIfam" id="TIGR01970">
    <property type="entry name" value="DEAH_box_HrpB"/>
    <property type="match status" value="1"/>
</dbReference>
<name>A0ABY2Q640_9HYPH</name>
<dbReference type="InterPro" id="IPR001650">
    <property type="entry name" value="Helicase_C-like"/>
</dbReference>
<sequence>MTVRALPELPVTAALPALLDALVAGSAAVLVASPGAGKTTLVPLALLDAPWLGNGRIVLLEPRRLAARAAARRMAELLGEEVGGTVGYAMRMENRTSARTKILVVTEGVLARMILDDPELPGVSAVLFDEFHERSLDGDFGLALALDVQGALRPDLRLLVMSATLDGARVAKLLSGAPVVESEGRSFPVDIRHRERPPGEPVEDAVAKAIRAALAEESGSVLAFLPGQREIQRTAERLDGRTGADVDVVPLYGQLDGKAQDAAIRPAPPGRRKVVLATAIAETSITIDGVRVVIDSGLSRLPKYEPASGLTRLETVRASKASADQRAGRAGRTQAGVAIRLWRAEQTAALPAFTPPEILEADLSGLVLDCAAFGVADPASLSFLDPPPAPAIAEARGLLRTLDAIDEAGRLTESGAAMRRLALPVRLAHMVAEAARAGAARPAAELAVLLTERGLGGDAVDLERRLMRFRSEKSSRTNAARQLAERLARSALSATGLKEPPPLIPPLKGEGGLARGSFPSPLRGGIRGGGMLPYAEANPSATSSRQEASPGALLLHAWPDRVARARGERGRFVLANGSGAALDGADPLAGAPWLVVADLTGKARDARITGAAAVDEADIRAALSDRIEIVRETAFDRERGAVRVRETERLGAVVLAERMLPAPAGVDADHAILDAVRANGLAILPWNSETEALRNRLGWLHRGLGEPWPDMREPVLLDRIDDWLAPFLTGAATLSAISPGALSSGLLSLVPHDLQRKVDQFAPTHFDAPSGSRVPVRYDREAPVLAIRVQELFGLDRHPSIAGGTVPLTLELLSPAHRPIQTTRDLPGFWRGSWADVRADMRGRYPKHVWPENPLAAAPTSRAKPRGG</sequence>